<dbReference type="AlphaFoldDB" id="A0A3L6RKQ7"/>
<proteinExistence type="predicted"/>
<dbReference type="EMBL" id="PQIB02000008">
    <property type="protein sequence ID" value="RLN04335.1"/>
    <property type="molecule type" value="Genomic_DNA"/>
</dbReference>
<keyword evidence="2" id="KW-1185">Reference proteome</keyword>
<dbReference type="Proteomes" id="UP000275267">
    <property type="component" value="Unassembled WGS sequence"/>
</dbReference>
<evidence type="ECO:0000313" key="2">
    <source>
        <dbReference type="Proteomes" id="UP000275267"/>
    </source>
</evidence>
<name>A0A3L6RKQ7_PANMI</name>
<reference evidence="2" key="1">
    <citation type="journal article" date="2019" name="Nat. Commun.">
        <title>The genome of broomcorn millet.</title>
        <authorList>
            <person name="Zou C."/>
            <person name="Miki D."/>
            <person name="Li D."/>
            <person name="Tang Q."/>
            <person name="Xiao L."/>
            <person name="Rajput S."/>
            <person name="Deng P."/>
            <person name="Jia W."/>
            <person name="Huang R."/>
            <person name="Zhang M."/>
            <person name="Sun Y."/>
            <person name="Hu J."/>
            <person name="Fu X."/>
            <person name="Schnable P.S."/>
            <person name="Li F."/>
            <person name="Zhang H."/>
            <person name="Feng B."/>
            <person name="Zhu X."/>
            <person name="Liu R."/>
            <person name="Schnable J.C."/>
            <person name="Zhu J.-K."/>
            <person name="Zhang H."/>
        </authorList>
    </citation>
    <scope>NUCLEOTIDE SEQUENCE [LARGE SCALE GENOMIC DNA]</scope>
</reference>
<protein>
    <submittedName>
        <fullName evidence="1">Uncharacterized protein</fullName>
    </submittedName>
</protein>
<gene>
    <name evidence="1" type="ORF">C2845_PM13G08670</name>
</gene>
<evidence type="ECO:0000313" key="1">
    <source>
        <dbReference type="EMBL" id="RLN04335.1"/>
    </source>
</evidence>
<organism evidence="1 2">
    <name type="scientific">Panicum miliaceum</name>
    <name type="common">Proso millet</name>
    <name type="synonym">Broomcorn millet</name>
    <dbReference type="NCBI Taxonomy" id="4540"/>
    <lineage>
        <taxon>Eukaryota</taxon>
        <taxon>Viridiplantae</taxon>
        <taxon>Streptophyta</taxon>
        <taxon>Embryophyta</taxon>
        <taxon>Tracheophyta</taxon>
        <taxon>Spermatophyta</taxon>
        <taxon>Magnoliopsida</taxon>
        <taxon>Liliopsida</taxon>
        <taxon>Poales</taxon>
        <taxon>Poaceae</taxon>
        <taxon>PACMAD clade</taxon>
        <taxon>Panicoideae</taxon>
        <taxon>Panicodae</taxon>
        <taxon>Paniceae</taxon>
        <taxon>Panicinae</taxon>
        <taxon>Panicum</taxon>
        <taxon>Panicum sect. Panicum</taxon>
    </lineage>
</organism>
<sequence length="83" mass="9693">MTRAFSYAGWYNFADMMEPGSKFLTMEFLMSVSFEETGNTTEIYFRFFDEQYKLTAKELSVALGFDKKCLLDPSVLAKSYKYD</sequence>
<accession>A0A3L6RKQ7</accession>
<comment type="caution">
    <text evidence="1">The sequence shown here is derived from an EMBL/GenBank/DDBJ whole genome shotgun (WGS) entry which is preliminary data.</text>
</comment>